<dbReference type="SUPFAM" id="SSF50475">
    <property type="entry name" value="FMN-binding split barrel"/>
    <property type="match status" value="1"/>
</dbReference>
<gene>
    <name evidence="2" type="primary">pdxH</name>
    <name evidence="2" type="ordered locus">LMM7_2859</name>
</gene>
<sequence>MKNELEDKILAILEQHQVGVLTSVQGDYPHARYMTFLHDGLTLYTPSGKELPKTEEVRRNPHVSVLIGYESPGSAFLEINGLASLEEDESIKERIWENISKEWFRGEDSPSFVVIKIVPEQIRILNSDDDGPDTLDLIG</sequence>
<accession>A0A0E0UZU5</accession>
<dbReference type="PANTHER" id="PTHR34818:SF1">
    <property type="entry name" value="PROTEIN BLI-3"/>
    <property type="match status" value="1"/>
</dbReference>
<evidence type="ECO:0000313" key="3">
    <source>
        <dbReference type="Proteomes" id="UP000000486"/>
    </source>
</evidence>
<dbReference type="RefSeq" id="WP_003722108.1">
    <property type="nucleotide sequence ID" value="NC_017537.1"/>
</dbReference>
<dbReference type="EMBL" id="CP002816">
    <property type="protein sequence ID" value="AEH93864.1"/>
    <property type="molecule type" value="Genomic_DNA"/>
</dbReference>
<dbReference type="PATRIC" id="fig|1030009.3.peg.2848"/>
<dbReference type="InterPro" id="IPR012349">
    <property type="entry name" value="Split_barrel_FMN-bd"/>
</dbReference>
<dbReference type="Gene3D" id="2.30.110.10">
    <property type="entry name" value="Electron Transport, Fmn-binding Protein, Chain A"/>
    <property type="match status" value="1"/>
</dbReference>
<reference evidence="2 3" key="1">
    <citation type="journal article" date="2011" name="J. Bacteriol.">
        <title>Genome sequence of the nonpathogenic Listeria monocytogenes serovar 4a strain M7.</title>
        <authorList>
            <person name="Chen J."/>
            <person name="Xia Y."/>
            <person name="Cheng C."/>
            <person name="Fang C."/>
            <person name="Shan Y."/>
            <person name="Jin G."/>
            <person name="Fang W."/>
        </authorList>
    </citation>
    <scope>NUCLEOTIDE SEQUENCE [LARGE SCALE GENOMIC DNA]</scope>
    <source>
        <strain evidence="2 3">M7</strain>
    </source>
</reference>
<protein>
    <submittedName>
        <fullName evidence="2">Putative general stress protein 26 putative pyridoxamine/pyridoxine 5'-phosphate oxidase</fullName>
    </submittedName>
</protein>
<proteinExistence type="predicted"/>
<dbReference type="InterPro" id="IPR052917">
    <property type="entry name" value="Stress-Dev_Protein"/>
</dbReference>
<dbReference type="InterPro" id="IPR011576">
    <property type="entry name" value="Pyridox_Oxase_N"/>
</dbReference>
<dbReference type="KEGG" id="lmq:LMM7_2859"/>
<dbReference type="Proteomes" id="UP000000486">
    <property type="component" value="Chromosome"/>
</dbReference>
<name>A0A0E0UZU5_LISMM</name>
<dbReference type="Pfam" id="PF01243">
    <property type="entry name" value="PNPOx_N"/>
    <property type="match status" value="1"/>
</dbReference>
<dbReference type="PANTHER" id="PTHR34818">
    <property type="entry name" value="PROTEIN BLI-3"/>
    <property type="match status" value="1"/>
</dbReference>
<dbReference type="HOGENOM" id="CLU_133083_0_0_9"/>
<organism evidence="2 3">
    <name type="scientific">Listeria monocytogenes serotype 4a (strain M7)</name>
    <dbReference type="NCBI Taxonomy" id="1030009"/>
    <lineage>
        <taxon>Bacteria</taxon>
        <taxon>Bacillati</taxon>
        <taxon>Bacillota</taxon>
        <taxon>Bacilli</taxon>
        <taxon>Bacillales</taxon>
        <taxon>Listeriaceae</taxon>
        <taxon>Listeria</taxon>
    </lineage>
</organism>
<evidence type="ECO:0000259" key="1">
    <source>
        <dbReference type="Pfam" id="PF01243"/>
    </source>
</evidence>
<evidence type="ECO:0000313" key="2">
    <source>
        <dbReference type="EMBL" id="AEH93864.1"/>
    </source>
</evidence>
<dbReference type="AlphaFoldDB" id="A0A0E0UZU5"/>
<feature type="domain" description="Pyridoxamine 5'-phosphate oxidase N-terminal" evidence="1">
    <location>
        <begin position="5"/>
        <end position="124"/>
    </location>
</feature>